<protein>
    <submittedName>
        <fullName evidence="1">Uncharacterized protein</fullName>
    </submittedName>
</protein>
<keyword evidence="2" id="KW-1185">Reference proteome</keyword>
<evidence type="ECO:0000313" key="1">
    <source>
        <dbReference type="EMBL" id="WFE91803.1"/>
    </source>
</evidence>
<accession>A0ABY8FGV9</accession>
<dbReference type="EMBL" id="CP120863">
    <property type="protein sequence ID" value="WFE91803.1"/>
    <property type="molecule type" value="Genomic_DNA"/>
</dbReference>
<organism evidence="1 2">
    <name type="scientific">Roseibium porphyridii</name>
    <dbReference type="NCBI Taxonomy" id="2866279"/>
    <lineage>
        <taxon>Bacteria</taxon>
        <taxon>Pseudomonadati</taxon>
        <taxon>Pseudomonadota</taxon>
        <taxon>Alphaproteobacteria</taxon>
        <taxon>Hyphomicrobiales</taxon>
        <taxon>Stappiaceae</taxon>
        <taxon>Roseibium</taxon>
    </lineage>
</organism>
<evidence type="ECO:0000313" key="2">
    <source>
        <dbReference type="Proteomes" id="UP001209803"/>
    </source>
</evidence>
<dbReference type="RefSeq" id="WP_152500910.1">
    <property type="nucleotide sequence ID" value="NZ_CP120863.1"/>
</dbReference>
<reference evidence="1 2" key="1">
    <citation type="submission" date="2023-03" db="EMBL/GenBank/DDBJ databases">
        <title>Roseibium porphyridii sp. nov. and Roseibium rhodosorbium sp. nov. isolated from marine algae, Porphyridium cruentum and Rhodosorus marinus, respectively.</title>
        <authorList>
            <person name="Lee M.W."/>
            <person name="Choi B.J."/>
            <person name="Lee J.K."/>
            <person name="Choi D.G."/>
            <person name="Baek J.H."/>
            <person name="Bayburt H."/>
            <person name="Kim J.M."/>
            <person name="Han D.M."/>
            <person name="Kim K.H."/>
            <person name="Jeon C.O."/>
        </authorList>
    </citation>
    <scope>NUCLEOTIDE SEQUENCE [LARGE SCALE GENOMIC DNA]</scope>
    <source>
        <strain evidence="1 2">KMA01</strain>
    </source>
</reference>
<name>A0ABY8FGV9_9HYPH</name>
<proteinExistence type="predicted"/>
<sequence length="178" mass="19711">MADDPCYGFWDEYWNKEICSVISNANALGGEFENAAKDLRTLARATSDIYAESKLNAAADRLDKASKALKQPNKINEAFKAFNAIKAFHENYKKITPQLIENDPDAAADAFGRVLAAGGEAFDKMGPPFSIYSKYLTDAGELIDGVLHGLMPDKRKGAAWEMYRKAMNGELRGDKHLR</sequence>
<dbReference type="Proteomes" id="UP001209803">
    <property type="component" value="Chromosome"/>
</dbReference>
<gene>
    <name evidence="1" type="ORF">K1718_10700</name>
</gene>